<evidence type="ECO:0008006" key="3">
    <source>
        <dbReference type="Google" id="ProtNLM"/>
    </source>
</evidence>
<reference evidence="1 2" key="1">
    <citation type="submission" date="2024-01" db="EMBL/GenBank/DDBJ databases">
        <title>A draft genome for the cacao thread blight pathogen Marasmiellus scandens.</title>
        <authorList>
            <person name="Baruah I.K."/>
            <person name="Leung J."/>
            <person name="Bukari Y."/>
            <person name="Amoako-Attah I."/>
            <person name="Meinhardt L.W."/>
            <person name="Bailey B.A."/>
            <person name="Cohen S.P."/>
        </authorList>
    </citation>
    <scope>NUCLEOTIDE SEQUENCE [LARGE SCALE GENOMIC DNA]</scope>
    <source>
        <strain evidence="1 2">GH-19</strain>
    </source>
</reference>
<organism evidence="1 2">
    <name type="scientific">Marasmiellus scandens</name>
    <dbReference type="NCBI Taxonomy" id="2682957"/>
    <lineage>
        <taxon>Eukaryota</taxon>
        <taxon>Fungi</taxon>
        <taxon>Dikarya</taxon>
        <taxon>Basidiomycota</taxon>
        <taxon>Agaricomycotina</taxon>
        <taxon>Agaricomycetes</taxon>
        <taxon>Agaricomycetidae</taxon>
        <taxon>Agaricales</taxon>
        <taxon>Marasmiineae</taxon>
        <taxon>Omphalotaceae</taxon>
        <taxon>Marasmiellus</taxon>
    </lineage>
</organism>
<dbReference type="SUPFAM" id="SSF52047">
    <property type="entry name" value="RNI-like"/>
    <property type="match status" value="1"/>
</dbReference>
<protein>
    <recommendedName>
        <fullName evidence="3">F-box domain-containing protein</fullName>
    </recommendedName>
</protein>
<dbReference type="Gene3D" id="3.80.10.10">
    <property type="entry name" value="Ribonuclease Inhibitor"/>
    <property type="match status" value="1"/>
</dbReference>
<gene>
    <name evidence="1" type="ORF">VKT23_016829</name>
</gene>
<keyword evidence="2" id="KW-1185">Reference proteome</keyword>
<name>A0ABR1IYH2_9AGAR</name>
<sequence length="583" mass="66389">MTLENSRFAAYFNTNYSASDAEVQEIQELLKAPESQLHQIDQDLARLRSVIDSLLVRRAKLASFVDAHRRIISPIRRIPPEVLTQIFLYCLPIRHPPTRSKKEAPLLLTEICKSWRDVSLCTPPLWDSIHVHIPRTLIQDRDQMLKRRDGLDKWLARSADLPFSLSLNMGSDSHYSGLEITAIDPLVDAILQHLPRCKSLTLGVPHFLIHRVLTSIPDDILPLTTLEKLTFRSTTQSHWAHVGMSVICDCHARIISRTPSLRSLHLLQFQLDDAGPWKSLASTISWANLTELSLVSHYAPLKPTLDILSRAVNLHSCRLGLNATYFRKGEDRQVTLPFLRKLKLSVLRPLPPNFEFIIAPMLSDLYIELCNVDFIPESDDVHRAPFINFLSEKITKLEVRDFFLSATGWEECLDLVPNLTSLKIRNARFLATMIDSLANEVSKWDRILDHLTPLPHDQTYACPKLQVLELRDLLTRIPIEKVLHLASARQGPSSFSKLARVFLELKPPSSEIDMYTVPRAFHSEEVIRSMTCRVREGGTDVFVAVGKSSISDSPWNGIKVSHFTGEPEMWEEGHPSSMWYSFS</sequence>
<evidence type="ECO:0000313" key="1">
    <source>
        <dbReference type="EMBL" id="KAK7441045.1"/>
    </source>
</evidence>
<comment type="caution">
    <text evidence="1">The sequence shown here is derived from an EMBL/GenBank/DDBJ whole genome shotgun (WGS) entry which is preliminary data.</text>
</comment>
<dbReference type="EMBL" id="JBANRG010000065">
    <property type="protein sequence ID" value="KAK7441045.1"/>
    <property type="molecule type" value="Genomic_DNA"/>
</dbReference>
<accession>A0ABR1IYH2</accession>
<proteinExistence type="predicted"/>
<dbReference type="Proteomes" id="UP001498398">
    <property type="component" value="Unassembled WGS sequence"/>
</dbReference>
<evidence type="ECO:0000313" key="2">
    <source>
        <dbReference type="Proteomes" id="UP001498398"/>
    </source>
</evidence>
<dbReference type="InterPro" id="IPR032675">
    <property type="entry name" value="LRR_dom_sf"/>
</dbReference>